<dbReference type="EMBL" id="BGZK01000439">
    <property type="protein sequence ID" value="GBP43600.1"/>
    <property type="molecule type" value="Genomic_DNA"/>
</dbReference>
<name>A0A4C1VYB7_EUMVA</name>
<evidence type="ECO:0000313" key="1">
    <source>
        <dbReference type="EMBL" id="GBP43600.1"/>
    </source>
</evidence>
<gene>
    <name evidence="1" type="ORF">EVAR_32166_1</name>
</gene>
<reference evidence="1 2" key="1">
    <citation type="journal article" date="2019" name="Commun. Biol.">
        <title>The bagworm genome reveals a unique fibroin gene that provides high tensile strength.</title>
        <authorList>
            <person name="Kono N."/>
            <person name="Nakamura H."/>
            <person name="Ohtoshi R."/>
            <person name="Tomita M."/>
            <person name="Numata K."/>
            <person name="Arakawa K."/>
        </authorList>
    </citation>
    <scope>NUCLEOTIDE SEQUENCE [LARGE SCALE GENOMIC DNA]</scope>
</reference>
<accession>A0A4C1VYB7</accession>
<dbReference type="AlphaFoldDB" id="A0A4C1VYB7"/>
<sequence>MIPISACVRSDGFCANEAFDGVGPGPRAHSFRQEGCGDPNVDRTHVSPISKHMPPPGGPSSHRWLFAGAICSRLDHPGAVFARRRMQTCYRDQGAPRSGPGQLALLRNIALVIEVQTGTFSVTCDLSDY</sequence>
<keyword evidence="2" id="KW-1185">Reference proteome</keyword>
<evidence type="ECO:0000313" key="2">
    <source>
        <dbReference type="Proteomes" id="UP000299102"/>
    </source>
</evidence>
<comment type="caution">
    <text evidence="1">The sequence shown here is derived from an EMBL/GenBank/DDBJ whole genome shotgun (WGS) entry which is preliminary data.</text>
</comment>
<protein>
    <submittedName>
        <fullName evidence="1">Uncharacterized protein</fullName>
    </submittedName>
</protein>
<organism evidence="1 2">
    <name type="scientific">Eumeta variegata</name>
    <name type="common">Bagworm moth</name>
    <name type="synonym">Eumeta japonica</name>
    <dbReference type="NCBI Taxonomy" id="151549"/>
    <lineage>
        <taxon>Eukaryota</taxon>
        <taxon>Metazoa</taxon>
        <taxon>Ecdysozoa</taxon>
        <taxon>Arthropoda</taxon>
        <taxon>Hexapoda</taxon>
        <taxon>Insecta</taxon>
        <taxon>Pterygota</taxon>
        <taxon>Neoptera</taxon>
        <taxon>Endopterygota</taxon>
        <taxon>Lepidoptera</taxon>
        <taxon>Glossata</taxon>
        <taxon>Ditrysia</taxon>
        <taxon>Tineoidea</taxon>
        <taxon>Psychidae</taxon>
        <taxon>Oiketicinae</taxon>
        <taxon>Eumeta</taxon>
    </lineage>
</organism>
<dbReference type="Proteomes" id="UP000299102">
    <property type="component" value="Unassembled WGS sequence"/>
</dbReference>
<proteinExistence type="predicted"/>